<dbReference type="Proteomes" id="UP000834503">
    <property type="component" value="Unassembled WGS sequence"/>
</dbReference>
<dbReference type="AlphaFoldDB" id="A0A9N8GW13"/>
<keyword evidence="6" id="KW-1185">Reference proteome</keyword>
<accession>A0A9N8GW13</accession>
<proteinExistence type="predicted"/>
<dbReference type="RefSeq" id="WP_020996131.1">
    <property type="nucleotide sequence ID" value="NZ_LR822057.1"/>
</dbReference>
<dbReference type="EMBL" id="CAIIUA010000002">
    <property type="protein sequence ID" value="CAC9255952.1"/>
    <property type="molecule type" value="Genomic_DNA"/>
</dbReference>
<sequence>MTRYLGYCALALLTVLPTASVYSAVQNDTMGLYAPDPSYTPDIQNSAPVTPSPGDDSLYSDDVPDSSTAPESTITPLNSFDVMSFSIGPVSLRMTASEAITAITDKLGQSAGEEIQKRYSNNSLNSIFWGDAHQETVVYFIPDTAVDPIEPVAYKIRFSFSNPDLLLKSAIEKYGEPSVSDAQRGRYIWCKALAEKTNKCDDSKSELTLTTREVEDTGILTLSDPTVSFDASRTATATPDKDQAATEDNQGPLPQL</sequence>
<organism evidence="3 5">
    <name type="scientific">Citrobacter werkmanii</name>
    <dbReference type="NCBI Taxonomy" id="67827"/>
    <lineage>
        <taxon>Bacteria</taxon>
        <taxon>Pseudomonadati</taxon>
        <taxon>Pseudomonadota</taxon>
        <taxon>Gammaproteobacteria</taxon>
        <taxon>Enterobacterales</taxon>
        <taxon>Enterobacteriaceae</taxon>
        <taxon>Citrobacter</taxon>
        <taxon>Citrobacter freundii complex</taxon>
    </lineage>
</organism>
<dbReference type="EMBL" id="CAHPQX010000042">
    <property type="protein sequence ID" value="CAB5604890.1"/>
    <property type="molecule type" value="Genomic_DNA"/>
</dbReference>
<evidence type="ECO:0000313" key="6">
    <source>
        <dbReference type="Proteomes" id="UP000837205"/>
    </source>
</evidence>
<name>A0A9N8GW13_9ENTR</name>
<feature type="region of interest" description="Disordered" evidence="1">
    <location>
        <begin position="36"/>
        <end position="71"/>
    </location>
</feature>
<evidence type="ECO:0000313" key="4">
    <source>
        <dbReference type="EMBL" id="CAC9255952.1"/>
    </source>
</evidence>
<feature type="chain" id="PRO_5040184393" evidence="2">
    <location>
        <begin position="24"/>
        <end position="256"/>
    </location>
</feature>
<dbReference type="Proteomes" id="UP000837205">
    <property type="component" value="Unassembled WGS sequence"/>
</dbReference>
<evidence type="ECO:0000256" key="1">
    <source>
        <dbReference type="SAM" id="MobiDB-lite"/>
    </source>
</evidence>
<gene>
    <name evidence="3" type="ORF">GHA_05377</name>
    <name evidence="4" type="ORF">TML_05438</name>
</gene>
<feature type="signal peptide" evidence="2">
    <location>
        <begin position="1"/>
        <end position="23"/>
    </location>
</feature>
<reference evidence="3" key="1">
    <citation type="submission" date="2020-05" db="EMBL/GenBank/DDBJ databases">
        <authorList>
            <person name="Delgado-Blas J."/>
        </authorList>
    </citation>
    <scope>NUCLEOTIDE SEQUENCE</scope>
    <source>
        <strain evidence="3">BB1459</strain>
        <strain evidence="4">BB1480</strain>
    </source>
</reference>
<feature type="region of interest" description="Disordered" evidence="1">
    <location>
        <begin position="230"/>
        <end position="256"/>
    </location>
</feature>
<keyword evidence="2" id="KW-0732">Signal</keyword>
<evidence type="ECO:0000313" key="5">
    <source>
        <dbReference type="Proteomes" id="UP000834503"/>
    </source>
</evidence>
<comment type="caution">
    <text evidence="3">The sequence shown here is derived from an EMBL/GenBank/DDBJ whole genome shotgun (WGS) entry which is preliminary data.</text>
</comment>
<evidence type="ECO:0000313" key="3">
    <source>
        <dbReference type="EMBL" id="CAB5604890.1"/>
    </source>
</evidence>
<protein>
    <submittedName>
        <fullName evidence="3">Uncharacterized protein</fullName>
    </submittedName>
</protein>
<evidence type="ECO:0000256" key="2">
    <source>
        <dbReference type="SAM" id="SignalP"/>
    </source>
</evidence>